<dbReference type="InterPro" id="IPR051473">
    <property type="entry name" value="P2Ox-like"/>
</dbReference>
<evidence type="ECO:0000256" key="4">
    <source>
        <dbReference type="ARBA" id="ARBA00022827"/>
    </source>
</evidence>
<dbReference type="PANTHER" id="PTHR42784">
    <property type="entry name" value="PYRANOSE 2-OXIDASE"/>
    <property type="match status" value="1"/>
</dbReference>
<evidence type="ECO:0000256" key="3">
    <source>
        <dbReference type="ARBA" id="ARBA00022630"/>
    </source>
</evidence>
<dbReference type="GO" id="GO:0016614">
    <property type="term" value="F:oxidoreductase activity, acting on CH-OH group of donors"/>
    <property type="evidence" value="ECO:0007669"/>
    <property type="project" value="InterPro"/>
</dbReference>
<dbReference type="GO" id="GO:0050660">
    <property type="term" value="F:flavin adenine dinucleotide binding"/>
    <property type="evidence" value="ECO:0007669"/>
    <property type="project" value="InterPro"/>
</dbReference>
<dbReference type="Gene3D" id="3.50.50.60">
    <property type="entry name" value="FAD/NAD(P)-binding domain"/>
    <property type="match status" value="2"/>
</dbReference>
<evidence type="ECO:0000256" key="5">
    <source>
        <dbReference type="ARBA" id="ARBA00023002"/>
    </source>
</evidence>
<keyword evidence="3" id="KW-0285">Flavoprotein</keyword>
<keyword evidence="5" id="KW-0560">Oxidoreductase</keyword>
<evidence type="ECO:0000259" key="6">
    <source>
        <dbReference type="Pfam" id="PF00732"/>
    </source>
</evidence>
<gene>
    <name evidence="8" type="ORF">DS031_07585</name>
</gene>
<keyword evidence="4" id="KW-0274">FAD</keyword>
<evidence type="ECO:0000256" key="2">
    <source>
        <dbReference type="ARBA" id="ARBA00010790"/>
    </source>
</evidence>
<sequence>MKMYPEHLMNNWVSVTPVEEMAKTEYDVLIIGTGAGGGAVTWRLCEQWGKSNKKIGVVETGDFLLPTQAANIPTMTSKREEKYHETIAKPLGETLPDFRGAKQVFAFGGRTLFWNTVSPRLNAFEISNWPVPFQEIEFYYNTAERVMNVTKQYTEGSSFTDIMLKRLHKNGYYEASATPLAAKLCPTLYGHKGSDVFFSSVSFFAEALNHRAVDLAVKTRAVQLLVHKDRVTGVQVISSEKKAYLIKAKKIVVSASTFETPRLLLHSGIKGRAIGHYLMNHSYVKASGKVSRREFPEVLGALGILIPSTLEKPYQIQLRGPDGYFWHHPYEVQPLTKELEIDFLCFGEVEPRFANKVTLDTNRKDEFGVPEISVDFSFSEKDQAIIRQIAAAVKQISLSCGIKLNSDFQASSVCLMPPGDLNHDSGTCRMGEDPSTSVVNKYGEVHGVKGLYIADNSVLPSIGAANLTLTTAALAIRTADYIISQE</sequence>
<dbReference type="SUPFAM" id="SSF54373">
    <property type="entry name" value="FAD-linked reductases, C-terminal domain"/>
    <property type="match status" value="1"/>
</dbReference>
<reference evidence="8 9" key="1">
    <citation type="submission" date="2018-07" db="EMBL/GenBank/DDBJ databases">
        <title>Lottiidibacillus patelloidae gen. nov., sp. nov., isolated from the intestinal tract of a marine limpet and the reclassification of B. taeanensis BH030017T, B. algicola KMM 3737T and B. hwajinpoensis SW-72T as genus Lottiidibacillus.</title>
        <authorList>
            <person name="Liu R."/>
            <person name="Huang Z."/>
        </authorList>
    </citation>
    <scope>NUCLEOTIDE SEQUENCE [LARGE SCALE GENOMIC DNA]</scope>
    <source>
        <strain evidence="8 9">BH030017</strain>
    </source>
</reference>
<dbReference type="InterPro" id="IPR000172">
    <property type="entry name" value="GMC_OxRdtase_N"/>
</dbReference>
<dbReference type="OrthoDB" id="9787779at2"/>
<dbReference type="PANTHER" id="PTHR42784:SF1">
    <property type="entry name" value="PYRANOSE 2-OXIDASE"/>
    <property type="match status" value="1"/>
</dbReference>
<dbReference type="SUPFAM" id="SSF51905">
    <property type="entry name" value="FAD/NAD(P)-binding domain"/>
    <property type="match status" value="1"/>
</dbReference>
<name>A0A366Y1I7_9BACI</name>
<protein>
    <submittedName>
        <fullName evidence="8">GMC family oxidoreductase</fullName>
    </submittedName>
</protein>
<comment type="cofactor">
    <cofactor evidence="1">
        <name>FAD</name>
        <dbReference type="ChEBI" id="CHEBI:57692"/>
    </cofactor>
</comment>
<dbReference type="Pfam" id="PF00732">
    <property type="entry name" value="GMC_oxred_N"/>
    <property type="match status" value="1"/>
</dbReference>
<dbReference type="AlphaFoldDB" id="A0A366Y1I7"/>
<evidence type="ECO:0000259" key="7">
    <source>
        <dbReference type="Pfam" id="PF05199"/>
    </source>
</evidence>
<feature type="domain" description="Glucose-methanol-choline oxidoreductase C-terminal" evidence="7">
    <location>
        <begin position="352"/>
        <end position="475"/>
    </location>
</feature>
<dbReference type="EMBL" id="QOCW01000006">
    <property type="protein sequence ID" value="RBW70051.1"/>
    <property type="molecule type" value="Genomic_DNA"/>
</dbReference>
<proteinExistence type="inferred from homology"/>
<evidence type="ECO:0000256" key="1">
    <source>
        <dbReference type="ARBA" id="ARBA00001974"/>
    </source>
</evidence>
<dbReference type="RefSeq" id="WP_113805339.1">
    <property type="nucleotide sequence ID" value="NZ_QOCW01000006.1"/>
</dbReference>
<accession>A0A366Y1I7</accession>
<dbReference type="Proteomes" id="UP000253314">
    <property type="component" value="Unassembled WGS sequence"/>
</dbReference>
<dbReference type="InterPro" id="IPR036188">
    <property type="entry name" value="FAD/NAD-bd_sf"/>
</dbReference>
<evidence type="ECO:0000313" key="9">
    <source>
        <dbReference type="Proteomes" id="UP000253314"/>
    </source>
</evidence>
<dbReference type="Pfam" id="PF05199">
    <property type="entry name" value="GMC_oxred_C"/>
    <property type="match status" value="1"/>
</dbReference>
<comment type="similarity">
    <text evidence="2">Belongs to the GMC oxidoreductase family.</text>
</comment>
<comment type="caution">
    <text evidence="8">The sequence shown here is derived from an EMBL/GenBank/DDBJ whole genome shotgun (WGS) entry which is preliminary data.</text>
</comment>
<dbReference type="InterPro" id="IPR007867">
    <property type="entry name" value="GMC_OxRtase_C"/>
</dbReference>
<organism evidence="8 9">
    <name type="scientific">Bacillus taeanensis</name>
    <dbReference type="NCBI Taxonomy" id="273032"/>
    <lineage>
        <taxon>Bacteria</taxon>
        <taxon>Bacillati</taxon>
        <taxon>Bacillota</taxon>
        <taxon>Bacilli</taxon>
        <taxon>Bacillales</taxon>
        <taxon>Bacillaceae</taxon>
        <taxon>Bacillus</taxon>
    </lineage>
</organism>
<feature type="domain" description="Glucose-methanol-choline oxidoreductase N-terminal" evidence="6">
    <location>
        <begin position="133"/>
        <end position="281"/>
    </location>
</feature>
<keyword evidence="9" id="KW-1185">Reference proteome</keyword>
<evidence type="ECO:0000313" key="8">
    <source>
        <dbReference type="EMBL" id="RBW70051.1"/>
    </source>
</evidence>